<dbReference type="PANTHER" id="PTHR47947">
    <property type="entry name" value="CYTOCHROME P450 82C3-RELATED"/>
    <property type="match status" value="1"/>
</dbReference>
<dbReference type="GO" id="GO:0016705">
    <property type="term" value="F:oxidoreductase activity, acting on paired donors, with incorporation or reduction of molecular oxygen"/>
    <property type="evidence" value="ECO:0007669"/>
    <property type="project" value="InterPro"/>
</dbReference>
<evidence type="ECO:0000256" key="5">
    <source>
        <dbReference type="ARBA" id="ARBA00023004"/>
    </source>
</evidence>
<evidence type="ECO:0000313" key="11">
    <source>
        <dbReference type="Proteomes" id="UP000000768"/>
    </source>
</evidence>
<evidence type="ECO:0000256" key="8">
    <source>
        <dbReference type="RuleBase" id="RU000461"/>
    </source>
</evidence>
<accession>C5YQG3</accession>
<evidence type="ECO:0000256" key="2">
    <source>
        <dbReference type="ARBA" id="ARBA00022617"/>
    </source>
</evidence>
<keyword evidence="2 7" id="KW-0349">Heme</keyword>
<dbReference type="AlphaFoldDB" id="C5YQH7"/>
<reference evidence="10 11" key="1">
    <citation type="journal article" date="2009" name="Nature">
        <title>The Sorghum bicolor genome and the diversification of grasses.</title>
        <authorList>
            <person name="Paterson A.H."/>
            <person name="Bowers J.E."/>
            <person name="Bruggmann R."/>
            <person name="Dubchak I."/>
            <person name="Grimwood J."/>
            <person name="Gundlach H."/>
            <person name="Haberer G."/>
            <person name="Hellsten U."/>
            <person name="Mitros T."/>
            <person name="Poliakov A."/>
            <person name="Schmutz J."/>
            <person name="Spannagl M."/>
            <person name="Tang H."/>
            <person name="Wang X."/>
            <person name="Wicker T."/>
            <person name="Bharti A.K."/>
            <person name="Chapman J."/>
            <person name="Feltus F.A."/>
            <person name="Gowik U."/>
            <person name="Grigoriev I.V."/>
            <person name="Lyons E."/>
            <person name="Maher C.A."/>
            <person name="Martis M."/>
            <person name="Narechania A."/>
            <person name="Otillar R.P."/>
            <person name="Penning B.W."/>
            <person name="Salamov A.A."/>
            <person name="Wang Y."/>
            <person name="Zhang L."/>
            <person name="Carpita N.C."/>
            <person name="Freeling M."/>
            <person name="Gingle A.R."/>
            <person name="Hash C.T."/>
            <person name="Keller B."/>
            <person name="Klein P."/>
            <person name="Kresovich S."/>
            <person name="McCann M.C."/>
            <person name="Ming R."/>
            <person name="Peterson D.G."/>
            <person name="Mehboob-ur-Rahman"/>
            <person name="Ware D."/>
            <person name="Westhoff P."/>
            <person name="Mayer K.F."/>
            <person name="Messing J."/>
            <person name="Rokhsar D.S."/>
        </authorList>
    </citation>
    <scope>NUCLEOTIDE SEQUENCE [LARGE SCALE GENOMIC DNA]</scope>
    <source>
        <strain evidence="11">cv. BTx623</strain>
    </source>
</reference>
<dbReference type="FunCoup" id="C5YQH7">
    <property type="interactions" value="284"/>
</dbReference>
<dbReference type="Proteomes" id="UP000000768">
    <property type="component" value="Chromosome 8"/>
</dbReference>
<feature type="binding site" description="axial binding residue" evidence="7">
    <location>
        <position position="461"/>
    </location>
    <ligand>
        <name>heme</name>
        <dbReference type="ChEBI" id="CHEBI:30413"/>
    </ligand>
    <ligandPart>
        <name>Fe</name>
        <dbReference type="ChEBI" id="CHEBI:18248"/>
    </ligandPart>
</feature>
<keyword evidence="5 7" id="KW-0408">Iron</keyword>
<dbReference type="OrthoDB" id="666026at2759"/>
<dbReference type="EMBL" id="CM000767">
    <property type="protein sequence ID" value="EES17276.1"/>
    <property type="molecule type" value="Genomic_DNA"/>
</dbReference>
<dbReference type="SUPFAM" id="SSF48264">
    <property type="entry name" value="Cytochrome P450"/>
    <property type="match status" value="1"/>
</dbReference>
<dbReference type="InterPro" id="IPR001128">
    <property type="entry name" value="Cyt_P450"/>
</dbReference>
<dbReference type="PRINTS" id="PR00463">
    <property type="entry name" value="EP450I"/>
</dbReference>
<dbReference type="InterPro" id="IPR050651">
    <property type="entry name" value="Plant_Cytochrome_P450_Monoox"/>
</dbReference>
<dbReference type="InterPro" id="IPR036396">
    <property type="entry name" value="Cyt_P450_sf"/>
</dbReference>
<evidence type="ECO:0008006" key="12">
    <source>
        <dbReference type="Google" id="ProtNLM"/>
    </source>
</evidence>
<keyword evidence="6 8" id="KW-0503">Monooxygenase</keyword>
<feature type="transmembrane region" description="Helical" evidence="9">
    <location>
        <begin position="9"/>
        <end position="27"/>
    </location>
</feature>
<dbReference type="STRING" id="4558.C5YQH7"/>
<gene>
    <name evidence="10" type="ORF">SORBI_3008G144300</name>
</gene>
<keyword evidence="3 7" id="KW-0479">Metal-binding</keyword>
<dbReference type="HOGENOM" id="CLU_001570_4_0_1"/>
<dbReference type="InterPro" id="IPR002401">
    <property type="entry name" value="Cyt_P450_E_grp-I"/>
</dbReference>
<evidence type="ECO:0000256" key="3">
    <source>
        <dbReference type="ARBA" id="ARBA00022723"/>
    </source>
</evidence>
<dbReference type="eggNOG" id="KOG0156">
    <property type="taxonomic scope" value="Eukaryota"/>
</dbReference>
<organism evidence="10 11">
    <name type="scientific">Sorghum bicolor</name>
    <name type="common">Sorghum</name>
    <name type="synonym">Sorghum vulgare</name>
    <dbReference type="NCBI Taxonomy" id="4558"/>
    <lineage>
        <taxon>Eukaryota</taxon>
        <taxon>Viridiplantae</taxon>
        <taxon>Streptophyta</taxon>
        <taxon>Embryophyta</taxon>
        <taxon>Tracheophyta</taxon>
        <taxon>Spermatophyta</taxon>
        <taxon>Magnoliopsida</taxon>
        <taxon>Liliopsida</taxon>
        <taxon>Poales</taxon>
        <taxon>Poaceae</taxon>
        <taxon>PACMAD clade</taxon>
        <taxon>Panicoideae</taxon>
        <taxon>Andropogonodae</taxon>
        <taxon>Andropogoneae</taxon>
        <taxon>Sorghinae</taxon>
        <taxon>Sorghum</taxon>
    </lineage>
</organism>
<evidence type="ECO:0000256" key="9">
    <source>
        <dbReference type="SAM" id="Phobius"/>
    </source>
</evidence>
<dbReference type="Gene3D" id="1.10.630.10">
    <property type="entry name" value="Cytochrome P450"/>
    <property type="match status" value="1"/>
</dbReference>
<keyword evidence="9" id="KW-0812">Transmembrane</keyword>
<dbReference type="PROSITE" id="PS00086">
    <property type="entry name" value="CYTOCHROME_P450"/>
    <property type="match status" value="1"/>
</dbReference>
<keyword evidence="9" id="KW-1133">Transmembrane helix</keyword>
<dbReference type="PANTHER" id="PTHR47947:SF31">
    <property type="entry name" value="CYTOCHROME P450 CYP81N5"/>
    <property type="match status" value="1"/>
</dbReference>
<keyword evidence="9" id="KW-0472">Membrane</keyword>
<comment type="similarity">
    <text evidence="1 8">Belongs to the cytochrome P450 family.</text>
</comment>
<accession>C5YQH7</accession>
<protein>
    <recommendedName>
        <fullName evidence="12">Cytochrome P450</fullName>
    </recommendedName>
</protein>
<keyword evidence="4 8" id="KW-0560">Oxidoreductase</keyword>
<dbReference type="PRINTS" id="PR00385">
    <property type="entry name" value="P450"/>
</dbReference>
<dbReference type="Gramene" id="EES17276">
    <property type="protein sequence ID" value="EES17276"/>
    <property type="gene ID" value="SORBI_3008G144300"/>
</dbReference>
<dbReference type="InterPro" id="IPR017972">
    <property type="entry name" value="Cyt_P450_CS"/>
</dbReference>
<proteinExistence type="inferred from homology"/>
<dbReference type="GO" id="GO:0020037">
    <property type="term" value="F:heme binding"/>
    <property type="evidence" value="ECO:0007669"/>
    <property type="project" value="InterPro"/>
</dbReference>
<dbReference type="KEGG" id="sbi:8074280"/>
<dbReference type="GO" id="GO:0005506">
    <property type="term" value="F:iron ion binding"/>
    <property type="evidence" value="ECO:0007669"/>
    <property type="project" value="InterPro"/>
</dbReference>
<evidence type="ECO:0000256" key="7">
    <source>
        <dbReference type="PIRSR" id="PIRSR602401-1"/>
    </source>
</evidence>
<dbReference type="GO" id="GO:0004497">
    <property type="term" value="F:monooxygenase activity"/>
    <property type="evidence" value="ECO:0000318"/>
    <property type="project" value="GO_Central"/>
</dbReference>
<name>C5YQH7_SORBI</name>
<evidence type="ECO:0000313" key="10">
    <source>
        <dbReference type="EMBL" id="EES17276.1"/>
    </source>
</evidence>
<dbReference type="InParanoid" id="C5YQH7"/>
<dbReference type="Pfam" id="PF00067">
    <property type="entry name" value="p450"/>
    <property type="match status" value="1"/>
</dbReference>
<evidence type="ECO:0000256" key="1">
    <source>
        <dbReference type="ARBA" id="ARBA00010617"/>
    </source>
</evidence>
<reference evidence="11" key="2">
    <citation type="journal article" date="2018" name="Plant J.">
        <title>The Sorghum bicolor reference genome: improved assembly, gene annotations, a transcriptome atlas, and signatures of genome organization.</title>
        <authorList>
            <person name="McCormick R.F."/>
            <person name="Truong S.K."/>
            <person name="Sreedasyam A."/>
            <person name="Jenkins J."/>
            <person name="Shu S."/>
            <person name="Sims D."/>
            <person name="Kennedy M."/>
            <person name="Amirebrahimi M."/>
            <person name="Weers B.D."/>
            <person name="McKinley B."/>
            <person name="Mattison A."/>
            <person name="Morishige D.T."/>
            <person name="Grimwood J."/>
            <person name="Schmutz J."/>
            <person name="Mullet J.E."/>
        </authorList>
    </citation>
    <scope>NUCLEOTIDE SEQUENCE [LARGE SCALE GENOMIC DNA]</scope>
    <source>
        <strain evidence="11">cv. BTx623</strain>
    </source>
</reference>
<sequence length="527" mass="56691">MEASPSGDALLFSIAIATTLLIVAAVWNRRVRGHDNNGAPSPPSRPLLGHLHLLGKPLHRSLAALAAAHGAGGGQLAPLLSLRLGARRALLVSSHAAAEECFTAHDAALAGRPRLLAGERLGYGYTTVSWASHGDHWRAVRRFLAVELFSASRLAARAADRRAEVAALVQSLLLRDDAAAAGPDDASRAAAVTLRPRLFELVLNVMLRSLTGAPGHGDDVRRIQGIIEETFAVSGAPSFGDFYPSLRWIDRLRGVDAALIRLQARRDALVAGLVRDKRQSRRAGGRHTEKNGAIDELLSLQEIDPEYYTDTVIKGIVLILLSAGTDTSALTTEWAMAQLLTHPEAMRKLTAELDTNVGTSRLVEESDMANLPYLQCVVKETLRLCPVGPVIPAHEAMEDCTVGGFHVRRGTMILVNAWAIHRDPKLWEAPEEFRPERFMDAGMVTTVTAPLLPFGLGRRRCPGEGLAMRLVSLTLAALVQCFDWDVGECGGAPDMAEGVGLSMPMAKPLAAVCRPREFVSSMLSGST</sequence>
<dbReference type="OMA" id="MPEIPGA"/>
<dbReference type="FunFam" id="1.10.630.10:FF:000081">
    <property type="entry name" value="Cytochrome P450 CYP81N5"/>
    <property type="match status" value="1"/>
</dbReference>
<evidence type="ECO:0000256" key="4">
    <source>
        <dbReference type="ARBA" id="ARBA00023002"/>
    </source>
</evidence>
<keyword evidence="11" id="KW-1185">Reference proteome</keyword>
<evidence type="ECO:0000256" key="6">
    <source>
        <dbReference type="ARBA" id="ARBA00023033"/>
    </source>
</evidence>
<comment type="cofactor">
    <cofactor evidence="7">
        <name>heme</name>
        <dbReference type="ChEBI" id="CHEBI:30413"/>
    </cofactor>
</comment>